<comment type="caution">
    <text evidence="1">The sequence shown here is derived from an EMBL/GenBank/DDBJ whole genome shotgun (WGS) entry which is preliminary data.</text>
</comment>
<organism evidence="1 2">
    <name type="scientific">Frankliniella fusca</name>
    <dbReference type="NCBI Taxonomy" id="407009"/>
    <lineage>
        <taxon>Eukaryota</taxon>
        <taxon>Metazoa</taxon>
        <taxon>Ecdysozoa</taxon>
        <taxon>Arthropoda</taxon>
        <taxon>Hexapoda</taxon>
        <taxon>Insecta</taxon>
        <taxon>Pterygota</taxon>
        <taxon>Neoptera</taxon>
        <taxon>Paraneoptera</taxon>
        <taxon>Thysanoptera</taxon>
        <taxon>Terebrantia</taxon>
        <taxon>Thripoidea</taxon>
        <taxon>Thripidae</taxon>
        <taxon>Frankliniella</taxon>
    </lineage>
</organism>
<keyword evidence="2" id="KW-1185">Reference proteome</keyword>
<evidence type="ECO:0000313" key="2">
    <source>
        <dbReference type="Proteomes" id="UP001219518"/>
    </source>
</evidence>
<dbReference type="AlphaFoldDB" id="A0AAE1LA88"/>
<protein>
    <submittedName>
        <fullName evidence="1">PAN2-PAN3 deadenylation complex catalytic subunit PAN2</fullName>
    </submittedName>
</protein>
<name>A0AAE1LA88_9NEOP</name>
<accession>A0AAE1LA88</accession>
<reference evidence="1" key="1">
    <citation type="submission" date="2021-07" db="EMBL/GenBank/DDBJ databases">
        <authorList>
            <person name="Catto M.A."/>
            <person name="Jacobson A."/>
            <person name="Kennedy G."/>
            <person name="Labadie P."/>
            <person name="Hunt B.G."/>
            <person name="Srinivasan R."/>
        </authorList>
    </citation>
    <scope>NUCLEOTIDE SEQUENCE</scope>
    <source>
        <strain evidence="1">PL_HMW_Pooled</strain>
        <tissue evidence="1">Head</tissue>
    </source>
</reference>
<proteinExistence type="predicted"/>
<gene>
    <name evidence="1" type="ORF">KUF71_004220</name>
</gene>
<sequence>MSPCVEANHCGNLVKHVQRHHKDRKSSLDRQIQEWKAGRGKKKTPKSSEIKVNMCPRRLKLACVRLVAVHGRPFEMMNDAAFQDIIQPYLSSFSAGEM</sequence>
<evidence type="ECO:0000313" key="1">
    <source>
        <dbReference type="EMBL" id="KAK3910732.1"/>
    </source>
</evidence>
<dbReference type="EMBL" id="JAHWGI010000195">
    <property type="protein sequence ID" value="KAK3910732.1"/>
    <property type="molecule type" value="Genomic_DNA"/>
</dbReference>
<reference evidence="1" key="2">
    <citation type="journal article" date="2023" name="BMC Genomics">
        <title>Pest status, molecular evolution, and epigenetic factors derived from the genome assembly of Frankliniella fusca, a thysanopteran phytovirus vector.</title>
        <authorList>
            <person name="Catto M.A."/>
            <person name="Labadie P.E."/>
            <person name="Jacobson A.L."/>
            <person name="Kennedy G.G."/>
            <person name="Srinivasan R."/>
            <person name="Hunt B.G."/>
        </authorList>
    </citation>
    <scope>NUCLEOTIDE SEQUENCE</scope>
    <source>
        <strain evidence="1">PL_HMW_Pooled</strain>
    </source>
</reference>
<dbReference type="Proteomes" id="UP001219518">
    <property type="component" value="Unassembled WGS sequence"/>
</dbReference>